<evidence type="ECO:0000256" key="1">
    <source>
        <dbReference type="ARBA" id="ARBA00022691"/>
    </source>
</evidence>
<proteinExistence type="predicted"/>
<dbReference type="InterPro" id="IPR013785">
    <property type="entry name" value="Aldolase_TIM"/>
</dbReference>
<protein>
    <submittedName>
        <fullName evidence="8">Radical SAM/SPASM domain-containing protein</fullName>
    </submittedName>
</protein>
<evidence type="ECO:0000256" key="4">
    <source>
        <dbReference type="ARBA" id="ARBA00023014"/>
    </source>
</evidence>
<dbReference type="CDD" id="cd01335">
    <property type="entry name" value="Radical_SAM"/>
    <property type="match status" value="1"/>
</dbReference>
<feature type="region of interest" description="Disordered" evidence="5">
    <location>
        <begin position="1"/>
        <end position="23"/>
    </location>
</feature>
<dbReference type="InterPro" id="IPR007197">
    <property type="entry name" value="rSAM"/>
</dbReference>
<evidence type="ECO:0000256" key="2">
    <source>
        <dbReference type="ARBA" id="ARBA00022723"/>
    </source>
</evidence>
<dbReference type="AlphaFoldDB" id="A0AB39YFF2"/>
<organism evidence="8">
    <name type="scientific">Streptomyces sp. R33</name>
    <dbReference type="NCBI Taxonomy" id="3238629"/>
    <lineage>
        <taxon>Bacteria</taxon>
        <taxon>Bacillati</taxon>
        <taxon>Actinomycetota</taxon>
        <taxon>Actinomycetes</taxon>
        <taxon>Kitasatosporales</taxon>
        <taxon>Streptomycetaceae</taxon>
        <taxon>Streptomyces</taxon>
    </lineage>
</organism>
<dbReference type="Gene3D" id="3.20.20.70">
    <property type="entry name" value="Aldolase class I"/>
    <property type="match status" value="1"/>
</dbReference>
<evidence type="ECO:0000313" key="8">
    <source>
        <dbReference type="EMBL" id="XDV68657.1"/>
    </source>
</evidence>
<dbReference type="Pfam" id="PF13186">
    <property type="entry name" value="SPASM"/>
    <property type="match status" value="1"/>
</dbReference>
<feature type="domain" description="Radical SAM core" evidence="6">
    <location>
        <begin position="152"/>
        <end position="297"/>
    </location>
</feature>
<dbReference type="InterPro" id="IPR023885">
    <property type="entry name" value="4Fe4S-binding_SPASM_dom"/>
</dbReference>
<dbReference type="GO" id="GO:0046872">
    <property type="term" value="F:metal ion binding"/>
    <property type="evidence" value="ECO:0007669"/>
    <property type="project" value="UniProtKB-KW"/>
</dbReference>
<evidence type="ECO:0000256" key="3">
    <source>
        <dbReference type="ARBA" id="ARBA00023004"/>
    </source>
</evidence>
<keyword evidence="3" id="KW-0408">Iron</keyword>
<evidence type="ECO:0000259" key="7">
    <source>
        <dbReference type="Pfam" id="PF13186"/>
    </source>
</evidence>
<dbReference type="InterPro" id="IPR050377">
    <property type="entry name" value="Radical_SAM_PqqE_MftC-like"/>
</dbReference>
<dbReference type="GO" id="GO:0051536">
    <property type="term" value="F:iron-sulfur cluster binding"/>
    <property type="evidence" value="ECO:0007669"/>
    <property type="project" value="UniProtKB-KW"/>
</dbReference>
<dbReference type="SFLD" id="SFLDS00029">
    <property type="entry name" value="Radical_SAM"/>
    <property type="match status" value="1"/>
</dbReference>
<name>A0AB39YFF2_9ACTN</name>
<dbReference type="GO" id="GO:0003824">
    <property type="term" value="F:catalytic activity"/>
    <property type="evidence" value="ECO:0007669"/>
    <property type="project" value="InterPro"/>
</dbReference>
<dbReference type="EMBL" id="CP165727">
    <property type="protein sequence ID" value="XDV68657.1"/>
    <property type="molecule type" value="Genomic_DNA"/>
</dbReference>
<dbReference type="PANTHER" id="PTHR11228:SF7">
    <property type="entry name" value="PQQA PEPTIDE CYCLASE"/>
    <property type="match status" value="1"/>
</dbReference>
<keyword evidence="1" id="KW-0949">S-adenosyl-L-methionine</keyword>
<feature type="domain" description="4Fe4S-binding SPASM" evidence="7">
    <location>
        <begin position="347"/>
        <end position="415"/>
    </location>
</feature>
<dbReference type="PANTHER" id="PTHR11228">
    <property type="entry name" value="RADICAL SAM DOMAIN PROTEIN"/>
    <property type="match status" value="1"/>
</dbReference>
<dbReference type="CDD" id="cd21109">
    <property type="entry name" value="SPASM"/>
    <property type="match status" value="1"/>
</dbReference>
<gene>
    <name evidence="8" type="ORF">AB5J51_40195</name>
</gene>
<evidence type="ECO:0000256" key="5">
    <source>
        <dbReference type="SAM" id="MobiDB-lite"/>
    </source>
</evidence>
<dbReference type="Pfam" id="PF04055">
    <property type="entry name" value="Radical_SAM"/>
    <property type="match status" value="1"/>
</dbReference>
<evidence type="ECO:0000259" key="6">
    <source>
        <dbReference type="Pfam" id="PF04055"/>
    </source>
</evidence>
<dbReference type="InterPro" id="IPR058240">
    <property type="entry name" value="rSAM_sf"/>
</dbReference>
<reference evidence="8" key="1">
    <citation type="submission" date="2024-08" db="EMBL/GenBank/DDBJ databases">
        <authorList>
            <person name="Yu S.T."/>
        </authorList>
    </citation>
    <scope>NUCLEOTIDE SEQUENCE</scope>
    <source>
        <strain evidence="8">R33</strain>
    </source>
</reference>
<dbReference type="RefSeq" id="WP_369780149.1">
    <property type="nucleotide sequence ID" value="NZ_CP165727.1"/>
</dbReference>
<accession>A0AB39YFF2</accession>
<dbReference type="SUPFAM" id="SSF102114">
    <property type="entry name" value="Radical SAM enzymes"/>
    <property type="match status" value="1"/>
</dbReference>
<keyword evidence="4" id="KW-0411">Iron-sulfur</keyword>
<keyword evidence="2" id="KW-0479">Metal-binding</keyword>
<sequence>MAFSSSLPCEMNGHPMRSATARPPTLPLLSGQYPVEAAGVAVLQTSPYLSSVRPGTDPLLVYLSDTAGPGAPTGGPPPDGTAFGIVGLDRTIVWQDDPEILQLLRYAAGAPRPTGALAARFGALRVATVVGRGWLQDPAELCREYRLVSGEVEVTAHCNWGCLSCPVATDPKPRRTMPMPLFKEIIGKLAAAGVAYVTFQFFNEPTLDRYFSERLEVLAGHGMPLALYSNASALTAAKIADLKRTGVLKHLIVNIPSVNEAEFAELTGSRSYRHCLGNTEKALEAGLPVQVVVNGVGERLERNLAGVERHFTRLGAEVYPSLTCDRAGELGGEYAQGIRVEGRLSGCGWPVQHINVSVAGDLFLCCNDYYQREVFGHIGDGTIDELMSAERAVVLRRKVFGVDDAPDDFLCRRCHNQQSDFPGRDFRPIATFG</sequence>